<accession>A0ABY3PNH2</accession>
<keyword evidence="1" id="KW-0472">Membrane</keyword>
<feature type="transmembrane region" description="Helical" evidence="1">
    <location>
        <begin position="6"/>
        <end position="26"/>
    </location>
</feature>
<keyword evidence="1" id="KW-0812">Transmembrane</keyword>
<dbReference type="RefSeq" id="WP_256997526.1">
    <property type="nucleotide sequence ID" value="NZ_CP063845.1"/>
</dbReference>
<dbReference type="InterPro" id="IPR021355">
    <property type="entry name" value="Phage_Syn9_Gp224"/>
</dbReference>
<reference evidence="2 3" key="1">
    <citation type="journal article" date="2021" name="Genome Biol. Evol.">
        <title>Complete Genome Sequencing of a Novel Gloeobacter Species from a Waterfall Cave in Mexico.</title>
        <authorList>
            <person name="Saw J.H."/>
            <person name="Cardona T."/>
            <person name="Montejano G."/>
        </authorList>
    </citation>
    <scope>NUCLEOTIDE SEQUENCE [LARGE SCALE GENOMIC DNA]</scope>
    <source>
        <strain evidence="2">MG652769</strain>
    </source>
</reference>
<name>A0ABY3PNH2_9CYAN</name>
<proteinExistence type="predicted"/>
<evidence type="ECO:0000313" key="3">
    <source>
        <dbReference type="Proteomes" id="UP001054846"/>
    </source>
</evidence>
<dbReference type="Pfam" id="PF11189">
    <property type="entry name" value="DUF2973"/>
    <property type="match status" value="1"/>
</dbReference>
<organism evidence="2 3">
    <name type="scientific">Gloeobacter morelensis MG652769</name>
    <dbReference type="NCBI Taxonomy" id="2781736"/>
    <lineage>
        <taxon>Bacteria</taxon>
        <taxon>Bacillati</taxon>
        <taxon>Cyanobacteriota</taxon>
        <taxon>Cyanophyceae</taxon>
        <taxon>Gloeobacterales</taxon>
        <taxon>Gloeobacteraceae</taxon>
        <taxon>Gloeobacter</taxon>
        <taxon>Gloeobacter morelensis</taxon>
    </lineage>
</organism>
<dbReference type="EMBL" id="CP063845">
    <property type="protein sequence ID" value="UFP95169.1"/>
    <property type="molecule type" value="Genomic_DNA"/>
</dbReference>
<dbReference type="Proteomes" id="UP001054846">
    <property type="component" value="Chromosome"/>
</dbReference>
<gene>
    <name evidence="2" type="ORF">ISF26_02640</name>
</gene>
<keyword evidence="3" id="KW-1185">Reference proteome</keyword>
<evidence type="ECO:0000313" key="2">
    <source>
        <dbReference type="EMBL" id="UFP95169.1"/>
    </source>
</evidence>
<protein>
    <submittedName>
        <fullName evidence="2">DUF2973 domain-containing protein</fullName>
    </submittedName>
</protein>
<sequence length="86" mass="10314">MLFHLLYLLCFLVLGTLAFYTMATGWRQKQQRRTNRMQPHPELLDRNGRVIKDSLLVVRVTPRDADIRSRLEALYNRSPDDERRDR</sequence>
<keyword evidence="1" id="KW-1133">Transmembrane helix</keyword>
<evidence type="ECO:0000256" key="1">
    <source>
        <dbReference type="SAM" id="Phobius"/>
    </source>
</evidence>